<keyword evidence="3" id="KW-0238">DNA-binding</keyword>
<accession>A0A9Q1B3R2</accession>
<dbReference type="EMBL" id="JAPFRF010000005">
    <property type="protein sequence ID" value="KAJ7332986.1"/>
    <property type="molecule type" value="Genomic_DNA"/>
</dbReference>
<dbReference type="OrthoDB" id="6242697at2759"/>
<name>A0A9Q1B3R2_9SAUR</name>
<evidence type="ECO:0000256" key="5">
    <source>
        <dbReference type="ARBA" id="ARBA00023242"/>
    </source>
</evidence>
<keyword evidence="5" id="KW-0539">Nucleus</keyword>
<dbReference type="AlphaFoldDB" id="A0A9Q1B3R2"/>
<comment type="subcellular location">
    <subcellularLocation>
        <location evidence="1">Nucleus</location>
    </subcellularLocation>
</comment>
<protein>
    <recommendedName>
        <fullName evidence="7">MiT/TFE transcription factors N-terminal domain-containing protein</fullName>
    </recommendedName>
</protein>
<dbReference type="GO" id="GO:0000978">
    <property type="term" value="F:RNA polymerase II cis-regulatory region sequence-specific DNA binding"/>
    <property type="evidence" value="ECO:0007669"/>
    <property type="project" value="TreeGrafter"/>
</dbReference>
<keyword evidence="9" id="KW-1185">Reference proteome</keyword>
<dbReference type="InterPro" id="IPR031867">
    <property type="entry name" value="MiT/TFE_N"/>
</dbReference>
<dbReference type="Pfam" id="PF15951">
    <property type="entry name" value="MITF_TFEB_C_3_N"/>
    <property type="match status" value="1"/>
</dbReference>
<dbReference type="PANTHER" id="PTHR45776:SF5">
    <property type="entry name" value="TRANSCRIPTION FACTOR EB"/>
    <property type="match status" value="1"/>
</dbReference>
<feature type="compositionally biased region" description="Low complexity" evidence="6">
    <location>
        <begin position="27"/>
        <end position="42"/>
    </location>
</feature>
<evidence type="ECO:0000313" key="8">
    <source>
        <dbReference type="EMBL" id="KAJ7332986.1"/>
    </source>
</evidence>
<evidence type="ECO:0000256" key="4">
    <source>
        <dbReference type="ARBA" id="ARBA00023163"/>
    </source>
</evidence>
<evidence type="ECO:0000313" key="9">
    <source>
        <dbReference type="Proteomes" id="UP001142489"/>
    </source>
</evidence>
<keyword evidence="2" id="KW-0805">Transcription regulation</keyword>
<evidence type="ECO:0000256" key="6">
    <source>
        <dbReference type="SAM" id="MobiDB-lite"/>
    </source>
</evidence>
<reference evidence="8" key="1">
    <citation type="journal article" date="2023" name="DNA Res.">
        <title>Chromosome-level genome assembly of Phrynocephalus forsythii using third-generation DNA sequencing and Hi-C analysis.</title>
        <authorList>
            <person name="Qi Y."/>
            <person name="Zhao W."/>
            <person name="Zhao Y."/>
            <person name="Niu C."/>
            <person name="Cao S."/>
            <person name="Zhang Y."/>
        </authorList>
    </citation>
    <scope>NUCLEOTIDE SEQUENCE</scope>
    <source>
        <tissue evidence="8">Muscle</tissue>
    </source>
</reference>
<dbReference type="Proteomes" id="UP001142489">
    <property type="component" value="Unassembled WGS sequence"/>
</dbReference>
<dbReference type="PANTHER" id="PTHR45776">
    <property type="entry name" value="MIP04163P"/>
    <property type="match status" value="1"/>
</dbReference>
<sequence length="117" mass="13552">MASRIGLRMQLMREQVQQEEQRERMQQEAMMHYMQQQQQMPMAPTPAINTPVHYQSPPPVPGEVLKVQSFLENPTTYHLQRSRDKKVQEFLSETYGNKFAPLLSAPSPKPPPLLHLA</sequence>
<keyword evidence="4" id="KW-0804">Transcription</keyword>
<gene>
    <name evidence="8" type="ORF">JRQ81_015166</name>
</gene>
<evidence type="ECO:0000256" key="3">
    <source>
        <dbReference type="ARBA" id="ARBA00023125"/>
    </source>
</evidence>
<evidence type="ECO:0000256" key="1">
    <source>
        <dbReference type="ARBA" id="ARBA00004123"/>
    </source>
</evidence>
<proteinExistence type="predicted"/>
<dbReference type="GO" id="GO:0005634">
    <property type="term" value="C:nucleus"/>
    <property type="evidence" value="ECO:0007669"/>
    <property type="project" value="UniProtKB-SubCell"/>
</dbReference>
<feature type="domain" description="MiT/TFE transcription factors N-terminal" evidence="7">
    <location>
        <begin position="4"/>
        <end position="102"/>
    </location>
</feature>
<comment type="caution">
    <text evidence="8">The sequence shown here is derived from an EMBL/GenBank/DDBJ whole genome shotgun (WGS) entry which is preliminary data.</text>
</comment>
<evidence type="ECO:0000256" key="2">
    <source>
        <dbReference type="ARBA" id="ARBA00023015"/>
    </source>
</evidence>
<evidence type="ECO:0000259" key="7">
    <source>
        <dbReference type="Pfam" id="PF15951"/>
    </source>
</evidence>
<feature type="region of interest" description="Disordered" evidence="6">
    <location>
        <begin position="1"/>
        <end position="60"/>
    </location>
</feature>
<dbReference type="GO" id="GO:0000981">
    <property type="term" value="F:DNA-binding transcription factor activity, RNA polymerase II-specific"/>
    <property type="evidence" value="ECO:0007669"/>
    <property type="project" value="TreeGrafter"/>
</dbReference>
<organism evidence="8 9">
    <name type="scientific">Phrynocephalus forsythii</name>
    <dbReference type="NCBI Taxonomy" id="171643"/>
    <lineage>
        <taxon>Eukaryota</taxon>
        <taxon>Metazoa</taxon>
        <taxon>Chordata</taxon>
        <taxon>Craniata</taxon>
        <taxon>Vertebrata</taxon>
        <taxon>Euteleostomi</taxon>
        <taxon>Lepidosauria</taxon>
        <taxon>Squamata</taxon>
        <taxon>Bifurcata</taxon>
        <taxon>Unidentata</taxon>
        <taxon>Episquamata</taxon>
        <taxon>Toxicofera</taxon>
        <taxon>Iguania</taxon>
        <taxon>Acrodonta</taxon>
        <taxon>Agamidae</taxon>
        <taxon>Agaminae</taxon>
        <taxon>Phrynocephalus</taxon>
    </lineage>
</organism>